<evidence type="ECO:0000256" key="1">
    <source>
        <dbReference type="SAM" id="MobiDB-lite"/>
    </source>
</evidence>
<evidence type="ECO:0000313" key="4">
    <source>
        <dbReference type="EMBL" id="KAG7359377.1"/>
    </source>
</evidence>
<feature type="compositionally biased region" description="Acidic residues" evidence="1">
    <location>
        <begin position="113"/>
        <end position="125"/>
    </location>
</feature>
<organism evidence="4 5">
    <name type="scientific">Nitzschia inconspicua</name>
    <dbReference type="NCBI Taxonomy" id="303405"/>
    <lineage>
        <taxon>Eukaryota</taxon>
        <taxon>Sar</taxon>
        <taxon>Stramenopiles</taxon>
        <taxon>Ochrophyta</taxon>
        <taxon>Bacillariophyta</taxon>
        <taxon>Bacillariophyceae</taxon>
        <taxon>Bacillariophycidae</taxon>
        <taxon>Bacillariales</taxon>
        <taxon>Bacillariaceae</taxon>
        <taxon>Nitzschia</taxon>
    </lineage>
</organism>
<keyword evidence="4" id="KW-0456">Lyase</keyword>
<accession>A0A9K3LBW5</accession>
<dbReference type="EMBL" id="JAGRRH010000033">
    <property type="protein sequence ID" value="KAG7339479.1"/>
    <property type="molecule type" value="Genomic_DNA"/>
</dbReference>
<dbReference type="AlphaFoldDB" id="A0A9K3LBW5"/>
<feature type="compositionally biased region" description="Acidic residues" evidence="1">
    <location>
        <begin position="48"/>
        <end position="60"/>
    </location>
</feature>
<feature type="region of interest" description="Disordered" evidence="1">
    <location>
        <begin position="1"/>
        <end position="125"/>
    </location>
</feature>
<reference evidence="4" key="2">
    <citation type="submission" date="2021-04" db="EMBL/GenBank/DDBJ databases">
        <authorList>
            <person name="Podell S."/>
        </authorList>
    </citation>
    <scope>NUCLEOTIDE SEQUENCE</scope>
    <source>
        <strain evidence="4">Hildebrandi</strain>
    </source>
</reference>
<proteinExistence type="predicted"/>
<feature type="compositionally biased region" description="Acidic residues" evidence="1">
    <location>
        <begin position="27"/>
        <end position="39"/>
    </location>
</feature>
<dbReference type="InterPro" id="IPR008397">
    <property type="entry name" value="Alginate_lyase_dom"/>
</dbReference>
<dbReference type="EMBL" id="JAGRRH010000013">
    <property type="protein sequence ID" value="KAG7359377.1"/>
    <property type="molecule type" value="Genomic_DNA"/>
</dbReference>
<reference evidence="4" key="1">
    <citation type="journal article" date="2021" name="Sci. Rep.">
        <title>Diploid genomic architecture of Nitzschia inconspicua, an elite biomass production diatom.</title>
        <authorList>
            <person name="Oliver A."/>
            <person name="Podell S."/>
            <person name="Pinowska A."/>
            <person name="Traller J.C."/>
            <person name="Smith S.R."/>
            <person name="McClure R."/>
            <person name="Beliaev A."/>
            <person name="Bohutskyi P."/>
            <person name="Hill E.A."/>
            <person name="Rabines A."/>
            <person name="Zheng H."/>
            <person name="Allen L.Z."/>
            <person name="Kuo A."/>
            <person name="Grigoriev I.V."/>
            <person name="Allen A.E."/>
            <person name="Hazlebeck D."/>
            <person name="Allen E.E."/>
        </authorList>
    </citation>
    <scope>NUCLEOTIDE SEQUENCE</scope>
    <source>
        <strain evidence="4">Hildebrandi</strain>
    </source>
</reference>
<gene>
    <name evidence="3" type="ORF">IV203_002532</name>
    <name evidence="4" type="ORF">IV203_034475</name>
</gene>
<dbReference type="GO" id="GO:0016829">
    <property type="term" value="F:lyase activity"/>
    <property type="evidence" value="ECO:0007669"/>
    <property type="project" value="UniProtKB-KW"/>
</dbReference>
<dbReference type="Pfam" id="PF05426">
    <property type="entry name" value="Alginate_lyase"/>
    <property type="match status" value="1"/>
</dbReference>
<comment type="caution">
    <text evidence="4">The sequence shown here is derived from an EMBL/GenBank/DDBJ whole genome shotgun (WGS) entry which is preliminary data.</text>
</comment>
<protein>
    <submittedName>
        <fullName evidence="4">Alginate lyase-domain containing protein</fullName>
    </submittedName>
</protein>
<feature type="compositionally biased region" description="Basic and acidic residues" evidence="1">
    <location>
        <begin position="102"/>
        <end position="112"/>
    </location>
</feature>
<sequence length="941" mass="108866">MKTRSKSPPADSEDARRNLHKLPPSASDDDDTDDDEIDNQDSPKTEYASDDENTDDEATDDDLHPSQNENAKGQEKSIQEDSATLDHVGKIRQVPISTTYAEKNDDDSRSYEDSNEDNTPEDEMTTYEQSYLSITENSSMITQTSFNYSESDYYKLGLVRAIGNALPPRHDANQTLRNLEFILKYEPDFEQVHKHWVFNRIVDEDLLERLLKMLQRYNQTSYTVIPFVLKDYAKKQYEFLEGHWLDELDMIHNKTFFTDDWRDNERARYYDIIQDRKNLYVTNQNNARNVAMEWYMRPNSTMPDVDYVLPWDGNCFLTQAAFVKLQHDLIRWNSDPIAAYKRASHGEFLSSTNPKIHSLLKEPIKYFYTPMDRLLVGNEVLLDPNYIPRLDEEPQIIFHRTAVGRFDPTLRYGKKNKVEMLIRLGIKGPWDVYAKNSEDVRDEHISDWIGPPPPAGWVTRLFSGRRRLEKKNKSSKRVKARTDGMTRMLQRLDLDVATKVHGWNSSTFMFYDRGILAKEAEFWVNAQQHNQNGTIPSGDSNSSLYNLIQNLIAHADRALHAGPWSVMDKEPCGCGKHNDCHDFYSVFGHQATSVKKASKLPMCNNDAVRYDRSRLEAFQYNTTILALAYTITRQRSYVEKAAENIVTWFVNPKTQMNPRMGVEWQSGANQSFITKYGVIEFKDVYYFLDALRIVEESGVLSEDQTDSVILWFHEYLDWLLVSKDKESRRGGLGAYFEPNHHGLFHDIQVISVASYIGKLTFAISTIHESISRLLTQVSSKGELRNELGLSNCEHWQAFTLQGWFTLARMARKAGVNLWNKFRSPSDPDLGTTAIQSALCRAAEYTIPLLSHRPICNDNNARRVEDVSRWFLLYLEVQHHCPNAVIRYPSFLWPDWWPLDSFPEAPLGDAFKMKPLYSQGTGIAPFWNLGLYEHDLSMLDNQ</sequence>
<feature type="domain" description="Alginate lyase" evidence="2">
    <location>
        <begin position="598"/>
        <end position="828"/>
    </location>
</feature>
<evidence type="ECO:0000259" key="2">
    <source>
        <dbReference type="Pfam" id="PF05426"/>
    </source>
</evidence>
<name>A0A9K3LBW5_9STRA</name>
<dbReference type="Proteomes" id="UP000693970">
    <property type="component" value="Unassembled WGS sequence"/>
</dbReference>
<keyword evidence="5" id="KW-1185">Reference proteome</keyword>
<evidence type="ECO:0000313" key="3">
    <source>
        <dbReference type="EMBL" id="KAG7339479.1"/>
    </source>
</evidence>
<dbReference type="OrthoDB" id="46714at2759"/>
<evidence type="ECO:0000313" key="5">
    <source>
        <dbReference type="Proteomes" id="UP000693970"/>
    </source>
</evidence>